<keyword evidence="8" id="KW-1185">Reference proteome</keyword>
<dbReference type="Pfam" id="PF15297">
    <property type="entry name" value="CKAP2_C"/>
    <property type="match status" value="1"/>
</dbReference>
<evidence type="ECO:0000256" key="3">
    <source>
        <dbReference type="ARBA" id="ARBA00022490"/>
    </source>
</evidence>
<comment type="similarity">
    <text evidence="2">Belongs to the CKAP2 family.</text>
</comment>
<dbReference type="InterPro" id="IPR029197">
    <property type="entry name" value="CKAP2_C"/>
</dbReference>
<name>A0ABN9E0Q1_9NEOB</name>
<dbReference type="PANTHER" id="PTHR16076">
    <property type="entry name" value="CYTOSKELETON ASSOCIATED PROTEIN 2-RELATED"/>
    <property type="match status" value="1"/>
</dbReference>
<dbReference type="PANTHER" id="PTHR16076:SF8">
    <property type="entry name" value="CYTOSKELETON-ASSOCIATED PROTEIN 2"/>
    <property type="match status" value="1"/>
</dbReference>
<comment type="caution">
    <text evidence="7">The sequence shown here is derived from an EMBL/GenBank/DDBJ whole genome shotgun (WGS) entry which is preliminary data.</text>
</comment>
<feature type="non-terminal residue" evidence="7">
    <location>
        <position position="113"/>
    </location>
</feature>
<evidence type="ECO:0000256" key="4">
    <source>
        <dbReference type="ARBA" id="ARBA00022553"/>
    </source>
</evidence>
<evidence type="ECO:0000256" key="2">
    <source>
        <dbReference type="ARBA" id="ARBA00009468"/>
    </source>
</evidence>
<dbReference type="Proteomes" id="UP001162483">
    <property type="component" value="Unassembled WGS sequence"/>
</dbReference>
<keyword evidence="4" id="KW-0597">Phosphoprotein</keyword>
<feature type="domain" description="Cytoskeleton-associated protein 2 C-terminal" evidence="6">
    <location>
        <begin position="1"/>
        <end position="107"/>
    </location>
</feature>
<dbReference type="EMBL" id="CATNWA010015007">
    <property type="protein sequence ID" value="CAI9578474.1"/>
    <property type="molecule type" value="Genomic_DNA"/>
</dbReference>
<accession>A0ABN9E0Q1</accession>
<reference evidence="7" key="1">
    <citation type="submission" date="2023-05" db="EMBL/GenBank/DDBJ databases">
        <authorList>
            <person name="Stuckert A."/>
        </authorList>
    </citation>
    <scope>NUCLEOTIDE SEQUENCE</scope>
</reference>
<dbReference type="Gene3D" id="1.25.40.430">
    <property type="match status" value="1"/>
</dbReference>
<gene>
    <name evidence="7" type="ORF">SPARVUS_LOCUS8936404</name>
</gene>
<evidence type="ECO:0000259" key="6">
    <source>
        <dbReference type="Pfam" id="PF15297"/>
    </source>
</evidence>
<proteinExistence type="inferred from homology"/>
<keyword evidence="5" id="KW-0206">Cytoskeleton</keyword>
<evidence type="ECO:0000313" key="7">
    <source>
        <dbReference type="EMBL" id="CAI9578474.1"/>
    </source>
</evidence>
<comment type="subcellular location">
    <subcellularLocation>
        <location evidence="1">Cytoplasm</location>
        <location evidence="1">Cytoskeleton</location>
    </subcellularLocation>
</comment>
<evidence type="ECO:0000256" key="1">
    <source>
        <dbReference type="ARBA" id="ARBA00004245"/>
    </source>
</evidence>
<evidence type="ECO:0000313" key="8">
    <source>
        <dbReference type="Proteomes" id="UP001162483"/>
    </source>
</evidence>
<protein>
    <recommendedName>
        <fullName evidence="6">Cytoskeleton-associated protein 2 C-terminal domain-containing protein</fullName>
    </recommendedName>
</protein>
<sequence length="113" mass="13044">MAEEDEQEWFTLKVNQIFAECQKLIDEGIPKEEILSILEKQVENIPEAKKLSRYWECLARLEQREGQPYRVIDVCEKAVAAGAQPLEELRAILANTLEQLKTEPGENQKNESE</sequence>
<organism evidence="7 8">
    <name type="scientific">Staurois parvus</name>
    <dbReference type="NCBI Taxonomy" id="386267"/>
    <lineage>
        <taxon>Eukaryota</taxon>
        <taxon>Metazoa</taxon>
        <taxon>Chordata</taxon>
        <taxon>Craniata</taxon>
        <taxon>Vertebrata</taxon>
        <taxon>Euteleostomi</taxon>
        <taxon>Amphibia</taxon>
        <taxon>Batrachia</taxon>
        <taxon>Anura</taxon>
        <taxon>Neobatrachia</taxon>
        <taxon>Ranoidea</taxon>
        <taxon>Ranidae</taxon>
        <taxon>Staurois</taxon>
    </lineage>
</organism>
<keyword evidence="3" id="KW-0963">Cytoplasm</keyword>
<dbReference type="InterPro" id="IPR026165">
    <property type="entry name" value="CKAP2_fam"/>
</dbReference>
<evidence type="ECO:0000256" key="5">
    <source>
        <dbReference type="ARBA" id="ARBA00023212"/>
    </source>
</evidence>